<reference evidence="7" key="2">
    <citation type="journal article" date="2007" name="Science">
        <title>Genome sequence of Aedes aegypti, a major arbovirus vector.</title>
        <authorList>
            <person name="Nene V."/>
            <person name="Wortman J.R."/>
            <person name="Lawson D."/>
            <person name="Haas B."/>
            <person name="Kodira C."/>
            <person name="Tu Z.J."/>
            <person name="Loftus B."/>
            <person name="Xi Z."/>
            <person name="Megy K."/>
            <person name="Grabherr M."/>
            <person name="Ren Q."/>
            <person name="Zdobnov E.M."/>
            <person name="Lobo N.F."/>
            <person name="Campbell K.S."/>
            <person name="Brown S.E."/>
            <person name="Bonaldo M.F."/>
            <person name="Zhu J."/>
            <person name="Sinkins S.P."/>
            <person name="Hogenkamp D.G."/>
            <person name="Amedeo P."/>
            <person name="Arensburger P."/>
            <person name="Atkinson P.W."/>
            <person name="Bidwell S."/>
            <person name="Biedler J."/>
            <person name="Birney E."/>
            <person name="Bruggner R.V."/>
            <person name="Costas J."/>
            <person name="Coy M.R."/>
            <person name="Crabtree J."/>
            <person name="Crawford M."/>
            <person name="Debruyn B."/>
            <person name="Decaprio D."/>
            <person name="Eiglmeier K."/>
            <person name="Eisenstadt E."/>
            <person name="El-Dorry H."/>
            <person name="Gelbart W.M."/>
            <person name="Gomes S.L."/>
            <person name="Hammond M."/>
            <person name="Hannick L.I."/>
            <person name="Hogan J.R."/>
            <person name="Holmes M.H."/>
            <person name="Jaffe D."/>
            <person name="Johnston J.S."/>
            <person name="Kennedy R.C."/>
            <person name="Koo H."/>
            <person name="Kravitz S."/>
            <person name="Kriventseva E.V."/>
            <person name="Kulp D."/>
            <person name="Labutti K."/>
            <person name="Lee E."/>
            <person name="Li S."/>
            <person name="Lovin D.D."/>
            <person name="Mao C."/>
            <person name="Mauceli E."/>
            <person name="Menck C.F."/>
            <person name="Miller J.R."/>
            <person name="Montgomery P."/>
            <person name="Mori A."/>
            <person name="Nascimento A.L."/>
            <person name="Naveira H.F."/>
            <person name="Nusbaum C."/>
            <person name="O'leary S."/>
            <person name="Orvis J."/>
            <person name="Pertea M."/>
            <person name="Quesneville H."/>
            <person name="Reidenbach K.R."/>
            <person name="Rogers Y.H."/>
            <person name="Roth C.W."/>
            <person name="Schneider J.R."/>
            <person name="Schatz M."/>
            <person name="Shumway M."/>
            <person name="Stanke M."/>
            <person name="Stinson E.O."/>
            <person name="Tubio J.M."/>
            <person name="Vanzee J.P."/>
            <person name="Verjovski-Almeida S."/>
            <person name="Werner D."/>
            <person name="White O."/>
            <person name="Wyder S."/>
            <person name="Zeng Q."/>
            <person name="Zhao Q."/>
            <person name="Zhao Y."/>
            <person name="Hill C.A."/>
            <person name="Raikhel A.S."/>
            <person name="Soares M.B."/>
            <person name="Knudson D.L."/>
            <person name="Lee N.H."/>
            <person name="Galagan J."/>
            <person name="Salzberg S.L."/>
            <person name="Paulsen I.T."/>
            <person name="Dimopoulos G."/>
            <person name="Collins F.H."/>
            <person name="Birren B."/>
            <person name="Fraser-Liggett C.M."/>
            <person name="Severson D.W."/>
        </authorList>
    </citation>
    <scope>NUCLEOTIDE SEQUENCE [LARGE SCALE GENOMIC DNA]</scope>
    <source>
        <strain evidence="7">Liverpool</strain>
    </source>
</reference>
<feature type="chain" id="PRO_5036467865" evidence="6">
    <location>
        <begin position="19"/>
        <end position="489"/>
    </location>
</feature>
<dbReference type="OrthoDB" id="7752561at2759"/>
<dbReference type="Gene3D" id="1.20.120.980">
    <property type="entry name" value="Serine carboxypeptidase S28, SKS domain"/>
    <property type="match status" value="1"/>
</dbReference>
<accession>A0A1S4FWI7</accession>
<dbReference type="HOGENOM" id="CLU_020959_3_0_1"/>
<evidence type="ECO:0000313" key="8">
    <source>
        <dbReference type="Proteomes" id="UP000682892"/>
    </source>
</evidence>
<dbReference type="SUPFAM" id="SSF53474">
    <property type="entry name" value="alpha/beta-Hydrolases"/>
    <property type="match status" value="1"/>
</dbReference>
<keyword evidence="3 6" id="KW-0732">Signal</keyword>
<evidence type="ECO:0000256" key="3">
    <source>
        <dbReference type="ARBA" id="ARBA00022729"/>
    </source>
</evidence>
<keyword evidence="2" id="KW-0645">Protease</keyword>
<reference evidence="7" key="3">
    <citation type="submission" date="2012-09" db="EMBL/GenBank/DDBJ databases">
        <authorList>
            <consortium name="VectorBase"/>
        </authorList>
    </citation>
    <scope>NUCLEOTIDE SEQUENCE</scope>
    <source>
        <strain evidence="7">Liverpool</strain>
    </source>
</reference>
<dbReference type="Pfam" id="PF05577">
    <property type="entry name" value="Peptidase_S28"/>
    <property type="match status" value="1"/>
</dbReference>
<gene>
    <name evidence="7" type="ORF">AaeL_AAEL012590</name>
</gene>
<evidence type="ECO:0000313" key="7">
    <source>
        <dbReference type="EMBL" id="EAT35229.1"/>
    </source>
</evidence>
<dbReference type="Proteomes" id="UP000682892">
    <property type="component" value="Unassembled WGS sequence"/>
</dbReference>
<dbReference type="GO" id="GO:0070008">
    <property type="term" value="F:serine-type exopeptidase activity"/>
    <property type="evidence" value="ECO:0007669"/>
    <property type="project" value="InterPro"/>
</dbReference>
<reference evidence="7" key="1">
    <citation type="submission" date="2005-10" db="EMBL/GenBank/DDBJ databases">
        <authorList>
            <person name="Loftus B.J."/>
            <person name="Nene V.M."/>
            <person name="Hannick L.I."/>
            <person name="Bidwell S."/>
            <person name="Haas B."/>
            <person name="Amedeo P."/>
            <person name="Orvis J."/>
            <person name="Wortman J.R."/>
            <person name="White O.R."/>
            <person name="Salzberg S."/>
            <person name="Shumway M."/>
            <person name="Koo H."/>
            <person name="Zhao Y."/>
            <person name="Holmes M."/>
            <person name="Miller J."/>
            <person name="Schatz M."/>
            <person name="Pop M."/>
            <person name="Pai G."/>
            <person name="Utterback T."/>
            <person name="Rogers Y.-H."/>
            <person name="Kravitz S."/>
            <person name="Fraser C.M."/>
        </authorList>
    </citation>
    <scope>NUCLEOTIDE SEQUENCE</scope>
    <source>
        <strain evidence="7">Liverpool</strain>
    </source>
</reference>
<organism evidence="7 8">
    <name type="scientific">Aedes aegypti</name>
    <name type="common">Yellowfever mosquito</name>
    <name type="synonym">Culex aegypti</name>
    <dbReference type="NCBI Taxonomy" id="7159"/>
    <lineage>
        <taxon>Eukaryota</taxon>
        <taxon>Metazoa</taxon>
        <taxon>Ecdysozoa</taxon>
        <taxon>Arthropoda</taxon>
        <taxon>Hexapoda</taxon>
        <taxon>Insecta</taxon>
        <taxon>Pterygota</taxon>
        <taxon>Neoptera</taxon>
        <taxon>Endopterygota</taxon>
        <taxon>Diptera</taxon>
        <taxon>Nematocera</taxon>
        <taxon>Culicoidea</taxon>
        <taxon>Culicidae</taxon>
        <taxon>Culicinae</taxon>
        <taxon>Aedini</taxon>
        <taxon>Aedes</taxon>
        <taxon>Stegomyia</taxon>
    </lineage>
</organism>
<dbReference type="InterPro" id="IPR042269">
    <property type="entry name" value="Ser_carbopepase_S28_SKS"/>
</dbReference>
<dbReference type="AlphaFoldDB" id="A0A1S4FWI7"/>
<keyword evidence="5" id="KW-0325">Glycoprotein</keyword>
<dbReference type="Gene3D" id="3.40.50.1820">
    <property type="entry name" value="alpha/beta hydrolase"/>
    <property type="match status" value="1"/>
</dbReference>
<evidence type="ECO:0000256" key="1">
    <source>
        <dbReference type="ARBA" id="ARBA00011079"/>
    </source>
</evidence>
<comment type="similarity">
    <text evidence="1">Belongs to the peptidase S28 family.</text>
</comment>
<dbReference type="EMBL" id="CH477899">
    <property type="protein sequence ID" value="EAT35229.1"/>
    <property type="molecule type" value="Genomic_DNA"/>
</dbReference>
<dbReference type="GO" id="GO:0006508">
    <property type="term" value="P:proteolysis"/>
    <property type="evidence" value="ECO:0007669"/>
    <property type="project" value="UniProtKB-KW"/>
</dbReference>
<dbReference type="PANTHER" id="PTHR11010">
    <property type="entry name" value="PROTEASE S28 PRO-X CARBOXYPEPTIDASE-RELATED"/>
    <property type="match status" value="1"/>
</dbReference>
<sequence>MIVKAFAFLGIAVALASAAITINPSRPVLFGTHRVIPRNLGSNAESNNTALWNTVNLRQVYTNPQNRNSFSMRYVTNNRHYRRGGPIFLFVGGPWPLEAHLVEQGHFVDMAAEMNGFLVANELRYYGESIPVEDVSRNNFRYLHNVQILSELATFIAHLKEDVVRDPNAKVILAGVGYSASLAQWMRQRFPHLIHGVWSSSGMVRASTNYREFAEVVGENIRRFGGDDCYSTIWRAFRTAENLIDAGLSTTVDELFHTCRPIDAANALEVEAFFYGIFNEISREVVDADLRGNIKQMCEPLTASDDENSLLELASWLTGRFPNAECLAMDFQSIVDTYNTIDVDSEIVKSGERQWMFQRCTELGWPLTAASQYQPFGRRFSTDLFHGICEQLFDDWLTRDRFEALIRQTNDYYGGARPDIRNSISTQGTLDPWSFAGVREVIFNNTYVTIIRDAFHGQDMASISEEDSIELRRSKEMVRDTIRRWVETR</sequence>
<dbReference type="PANTHER" id="PTHR11010:SF5">
    <property type="entry name" value="RE36938P-RELATED"/>
    <property type="match status" value="1"/>
</dbReference>
<proteinExistence type="inferred from homology"/>
<dbReference type="OMA" id="MDFQSIV"/>
<dbReference type="InterPro" id="IPR029058">
    <property type="entry name" value="AB_hydrolase_fold"/>
</dbReference>
<dbReference type="GO" id="GO:0008239">
    <property type="term" value="F:dipeptidyl-peptidase activity"/>
    <property type="evidence" value="ECO:0007669"/>
    <property type="project" value="TreeGrafter"/>
</dbReference>
<evidence type="ECO:0000256" key="6">
    <source>
        <dbReference type="SAM" id="SignalP"/>
    </source>
</evidence>
<protein>
    <submittedName>
        <fullName evidence="7">AAEL012590-PA</fullName>
    </submittedName>
</protein>
<name>A0A1S4FWI7_AEDAE</name>
<keyword evidence="4" id="KW-0378">Hydrolase</keyword>
<dbReference type="InterPro" id="IPR008758">
    <property type="entry name" value="Peptidase_S28"/>
</dbReference>
<evidence type="ECO:0000256" key="4">
    <source>
        <dbReference type="ARBA" id="ARBA00022801"/>
    </source>
</evidence>
<feature type="signal peptide" evidence="6">
    <location>
        <begin position="1"/>
        <end position="18"/>
    </location>
</feature>
<evidence type="ECO:0000256" key="5">
    <source>
        <dbReference type="ARBA" id="ARBA00023180"/>
    </source>
</evidence>
<evidence type="ECO:0000256" key="2">
    <source>
        <dbReference type="ARBA" id="ARBA00022670"/>
    </source>
</evidence>